<dbReference type="InterPro" id="IPR050194">
    <property type="entry name" value="Glycosyltransferase_grp1"/>
</dbReference>
<sequence length="401" mass="45842">MKILFLTIVRIDDVSERGIYNDLMCYFRDQSHEVYIACPNERRYQESTRLNVSHGIHVLKIRTLNIQKTNLLEKGIGTLLLERQFLSGIKKYFSDIKFDLIIYSTPPITFTNIVSYIKQKSNAKSYLLLKDIFPQNAVDLGFIRKGGVLHRYFKYKESKLYRVSDHIGCMSPANVKFVLQNNPYLKSDVVEVNPNSLLPANIIENVNKADIRKFYNIPIDSTVFIYGGNLGVPQGISFLLDILKSNLEKADIFFVVVGSGTQYHLLENWNNETLPKNVALLKGLPKKQYDELLGACDVGLIFLDKRFTIPNYPSRLLSYMEAYMPVLAATDTATDIGMIMEENGFGLWCESGDLAKFNSNLNKLMSNLNLLKDMGLKANQFMIDNYHVSNSYNKIIEKFNV</sequence>
<dbReference type="Proteomes" id="UP000307244">
    <property type="component" value="Unassembled WGS sequence"/>
</dbReference>
<name>A0A4U1CFD1_9SPHI</name>
<protein>
    <submittedName>
        <fullName evidence="2">Glycosyltransferase family 4 protein</fullName>
    </submittedName>
</protein>
<evidence type="ECO:0000259" key="1">
    <source>
        <dbReference type="Pfam" id="PF00534"/>
    </source>
</evidence>
<dbReference type="SUPFAM" id="SSF53756">
    <property type="entry name" value="UDP-Glycosyltransferase/glycogen phosphorylase"/>
    <property type="match status" value="1"/>
</dbReference>
<dbReference type="PANTHER" id="PTHR45947">
    <property type="entry name" value="SULFOQUINOVOSYL TRANSFERASE SQD2"/>
    <property type="match status" value="1"/>
</dbReference>
<reference evidence="2 3" key="1">
    <citation type="submission" date="2019-04" db="EMBL/GenBank/DDBJ databases">
        <title>Pedobacter sp. RP-3-15 sp. nov., isolated from Arctic soil.</title>
        <authorList>
            <person name="Dahal R.H."/>
            <person name="Kim D.-U."/>
        </authorList>
    </citation>
    <scope>NUCLEOTIDE SEQUENCE [LARGE SCALE GENOMIC DNA]</scope>
    <source>
        <strain evidence="2 3">RP-3-15</strain>
    </source>
</reference>
<feature type="domain" description="Glycosyl transferase family 1" evidence="1">
    <location>
        <begin position="208"/>
        <end position="379"/>
    </location>
</feature>
<dbReference type="RefSeq" id="WP_136837099.1">
    <property type="nucleotide sequence ID" value="NZ_SWBQ01000004.1"/>
</dbReference>
<dbReference type="GO" id="GO:0016757">
    <property type="term" value="F:glycosyltransferase activity"/>
    <property type="evidence" value="ECO:0007669"/>
    <property type="project" value="InterPro"/>
</dbReference>
<evidence type="ECO:0000313" key="2">
    <source>
        <dbReference type="EMBL" id="TKC05281.1"/>
    </source>
</evidence>
<accession>A0A4U1CFD1</accession>
<proteinExistence type="predicted"/>
<dbReference type="CDD" id="cd03794">
    <property type="entry name" value="GT4_WbuB-like"/>
    <property type="match status" value="1"/>
</dbReference>
<dbReference type="AlphaFoldDB" id="A0A4U1CFD1"/>
<dbReference type="PANTHER" id="PTHR45947:SF3">
    <property type="entry name" value="SULFOQUINOVOSYL TRANSFERASE SQD2"/>
    <property type="match status" value="1"/>
</dbReference>
<dbReference type="Pfam" id="PF00534">
    <property type="entry name" value="Glycos_transf_1"/>
    <property type="match status" value="1"/>
</dbReference>
<keyword evidence="3" id="KW-1185">Reference proteome</keyword>
<comment type="caution">
    <text evidence="2">The sequence shown here is derived from an EMBL/GenBank/DDBJ whole genome shotgun (WGS) entry which is preliminary data.</text>
</comment>
<evidence type="ECO:0000313" key="3">
    <source>
        <dbReference type="Proteomes" id="UP000307244"/>
    </source>
</evidence>
<dbReference type="OrthoDB" id="9811902at2"/>
<organism evidence="2 3">
    <name type="scientific">Pedobacter frigoris</name>
    <dbReference type="NCBI Taxonomy" id="2571272"/>
    <lineage>
        <taxon>Bacteria</taxon>
        <taxon>Pseudomonadati</taxon>
        <taxon>Bacteroidota</taxon>
        <taxon>Sphingobacteriia</taxon>
        <taxon>Sphingobacteriales</taxon>
        <taxon>Sphingobacteriaceae</taxon>
        <taxon>Pedobacter</taxon>
    </lineage>
</organism>
<gene>
    <name evidence="2" type="ORF">FA047_16115</name>
</gene>
<dbReference type="EMBL" id="SWBQ01000004">
    <property type="protein sequence ID" value="TKC05281.1"/>
    <property type="molecule type" value="Genomic_DNA"/>
</dbReference>
<dbReference type="InterPro" id="IPR001296">
    <property type="entry name" value="Glyco_trans_1"/>
</dbReference>
<keyword evidence="2" id="KW-0808">Transferase</keyword>
<dbReference type="Gene3D" id="3.40.50.2000">
    <property type="entry name" value="Glycogen Phosphorylase B"/>
    <property type="match status" value="2"/>
</dbReference>